<sequence>MPKTGPTLILSAMPSEIRLIQAEIKRAKSGRLACFPYVAGLLRGRPVVTTVTGVGVTNAAMVTALFIEKFHPAEVLVSGTGSRFNPRVRTADTVISTKTIHHAAGSLTDQGMVYRKVRGPLPGQMTHWFYRPDLRLLKLAKAAVASYVAEPVTANGATYVPRVLTGVVTASDLFGVSDAKIADLRAKLNPDIMEMESAAIAQVCTQLGVPHIVFRAGSNRTQANPGNDYRLLGQKAAWAAARWTIHFTGHLAQA</sequence>
<organism evidence="7 8">
    <name type="scientific">Oleiharenicola lentus</name>
    <dbReference type="NCBI Taxonomy" id="2508720"/>
    <lineage>
        <taxon>Bacteria</taxon>
        <taxon>Pseudomonadati</taxon>
        <taxon>Verrucomicrobiota</taxon>
        <taxon>Opitutia</taxon>
        <taxon>Opitutales</taxon>
        <taxon>Opitutaceae</taxon>
        <taxon>Oleiharenicola</taxon>
    </lineage>
</organism>
<gene>
    <name evidence="7" type="primary">mtnN</name>
    <name evidence="7" type="ORF">ESB00_16435</name>
</gene>
<keyword evidence="3" id="KW-0028">Amino-acid biosynthesis</keyword>
<evidence type="ECO:0000256" key="4">
    <source>
        <dbReference type="ARBA" id="ARBA00022801"/>
    </source>
</evidence>
<dbReference type="InterPro" id="IPR010049">
    <property type="entry name" value="MTA_SAH_Nsdase"/>
</dbReference>
<dbReference type="Pfam" id="PF01048">
    <property type="entry name" value="PNP_UDP_1"/>
    <property type="match status" value="1"/>
</dbReference>
<comment type="pathway">
    <text evidence="1">Amino-acid biosynthesis; L-methionine biosynthesis via salvage pathway; S-methyl-5-thio-alpha-D-ribose 1-phosphate from S-methyl-5'-thioadenosine (hydrolase route): step 1/2.</text>
</comment>
<evidence type="ECO:0000313" key="8">
    <source>
        <dbReference type="Proteomes" id="UP000290218"/>
    </source>
</evidence>
<keyword evidence="5" id="KW-0486">Methionine biosynthesis</keyword>
<dbReference type="PANTHER" id="PTHR46832">
    <property type="entry name" value="5'-METHYLTHIOADENOSINE/S-ADENOSYLHOMOCYSTEINE NUCLEOSIDASE"/>
    <property type="match status" value="1"/>
</dbReference>
<dbReference type="Gene3D" id="3.40.50.1580">
    <property type="entry name" value="Nucleoside phosphorylase domain"/>
    <property type="match status" value="1"/>
</dbReference>
<protein>
    <recommendedName>
        <fullName evidence="2">adenosylhomocysteine nucleosidase</fullName>
        <ecNumber evidence="2">3.2.2.9</ecNumber>
    </recommendedName>
</protein>
<comment type="caution">
    <text evidence="7">The sequence shown here is derived from an EMBL/GenBank/DDBJ whole genome shotgun (WGS) entry which is preliminary data.</text>
</comment>
<dbReference type="EC" id="3.2.2.9" evidence="2"/>
<dbReference type="GO" id="GO:0019284">
    <property type="term" value="P:L-methionine salvage from S-adenosylmethionine"/>
    <property type="evidence" value="ECO:0007669"/>
    <property type="project" value="TreeGrafter"/>
</dbReference>
<dbReference type="CDD" id="cd09008">
    <property type="entry name" value="MTAN"/>
    <property type="match status" value="1"/>
</dbReference>
<accession>A0A4Q1C4S7</accession>
<dbReference type="OrthoDB" id="9792278at2"/>
<name>A0A4Q1C4S7_9BACT</name>
<dbReference type="PANTHER" id="PTHR46832:SF1">
    <property type="entry name" value="5'-METHYLTHIOADENOSINE_S-ADENOSYLHOMOCYSTEINE NUCLEOSIDASE"/>
    <property type="match status" value="1"/>
</dbReference>
<dbReference type="NCBIfam" id="TIGR01704">
    <property type="entry name" value="MTA_SAH-Nsdase"/>
    <property type="match status" value="1"/>
</dbReference>
<evidence type="ECO:0000313" key="7">
    <source>
        <dbReference type="EMBL" id="RXK53285.1"/>
    </source>
</evidence>
<dbReference type="InterPro" id="IPR000845">
    <property type="entry name" value="Nucleoside_phosphorylase_d"/>
</dbReference>
<dbReference type="InterPro" id="IPR035994">
    <property type="entry name" value="Nucleoside_phosphorylase_sf"/>
</dbReference>
<keyword evidence="4 7" id="KW-0378">Hydrolase</keyword>
<dbReference type="EMBL" id="SDHX01000002">
    <property type="protein sequence ID" value="RXK53285.1"/>
    <property type="molecule type" value="Genomic_DNA"/>
</dbReference>
<dbReference type="Proteomes" id="UP000290218">
    <property type="component" value="Unassembled WGS sequence"/>
</dbReference>
<evidence type="ECO:0000256" key="1">
    <source>
        <dbReference type="ARBA" id="ARBA00004945"/>
    </source>
</evidence>
<dbReference type="GO" id="GO:0008782">
    <property type="term" value="F:adenosylhomocysteine nucleosidase activity"/>
    <property type="evidence" value="ECO:0007669"/>
    <property type="project" value="UniProtKB-EC"/>
</dbReference>
<evidence type="ECO:0000259" key="6">
    <source>
        <dbReference type="Pfam" id="PF01048"/>
    </source>
</evidence>
<dbReference type="RefSeq" id="WP_129048874.1">
    <property type="nucleotide sequence ID" value="NZ_SDHX01000002.1"/>
</dbReference>
<reference evidence="7 8" key="1">
    <citation type="submission" date="2019-01" db="EMBL/GenBank/DDBJ databases">
        <title>Lacunisphaera sp. strain TWA-58.</title>
        <authorList>
            <person name="Chen W.-M."/>
        </authorList>
    </citation>
    <scope>NUCLEOTIDE SEQUENCE [LARGE SCALE GENOMIC DNA]</scope>
    <source>
        <strain evidence="7 8">TWA-58</strain>
    </source>
</reference>
<keyword evidence="8" id="KW-1185">Reference proteome</keyword>
<dbReference type="SUPFAM" id="SSF53167">
    <property type="entry name" value="Purine and uridine phosphorylases"/>
    <property type="match status" value="1"/>
</dbReference>
<dbReference type="GO" id="GO:0009164">
    <property type="term" value="P:nucleoside catabolic process"/>
    <property type="evidence" value="ECO:0007669"/>
    <property type="project" value="InterPro"/>
</dbReference>
<dbReference type="GO" id="GO:0019509">
    <property type="term" value="P:L-methionine salvage from methylthioadenosine"/>
    <property type="evidence" value="ECO:0007669"/>
    <property type="project" value="UniProtKB-UniPathway"/>
</dbReference>
<evidence type="ECO:0000256" key="5">
    <source>
        <dbReference type="ARBA" id="ARBA00023167"/>
    </source>
</evidence>
<proteinExistence type="predicted"/>
<dbReference type="AlphaFoldDB" id="A0A4Q1C4S7"/>
<dbReference type="UniPathway" id="UPA00904">
    <property type="reaction ID" value="UER00871"/>
</dbReference>
<dbReference type="GO" id="GO:0005829">
    <property type="term" value="C:cytosol"/>
    <property type="evidence" value="ECO:0007669"/>
    <property type="project" value="TreeGrafter"/>
</dbReference>
<evidence type="ECO:0000256" key="3">
    <source>
        <dbReference type="ARBA" id="ARBA00022605"/>
    </source>
</evidence>
<feature type="domain" description="Nucleoside phosphorylase" evidence="6">
    <location>
        <begin position="8"/>
        <end position="229"/>
    </location>
</feature>
<dbReference type="GO" id="GO:0008930">
    <property type="term" value="F:methylthioadenosine nucleosidase activity"/>
    <property type="evidence" value="ECO:0007669"/>
    <property type="project" value="InterPro"/>
</dbReference>
<evidence type="ECO:0000256" key="2">
    <source>
        <dbReference type="ARBA" id="ARBA00011974"/>
    </source>
</evidence>
<keyword evidence="7" id="KW-0326">Glycosidase</keyword>